<accession>A0A9X8VZK4</accession>
<sequence>MIDLTCPITNVASLIPHSGKMVMLEKITDFGDNFLIAEATPTEACLLVKNGELPTYMAAEIMAQGIAAWAGCKCMKAGQPISLGYWIGSRKLKFYTPLVTLGHRLQIRIQLSIEDATGFGVFDCSLTDLDTEQVLIEGALNVYRPQVNTDKKTHRKLTALF</sequence>
<comment type="caution">
    <text evidence="1">The sequence shown here is derived from an EMBL/GenBank/DDBJ whole genome shotgun (WGS) entry which is preliminary data.</text>
</comment>
<organism evidence="1 2">
    <name type="scientific">Rodentibacter caecimuris</name>
    <dbReference type="NCBI Taxonomy" id="1796644"/>
    <lineage>
        <taxon>Bacteria</taxon>
        <taxon>Pseudomonadati</taxon>
        <taxon>Pseudomonadota</taxon>
        <taxon>Gammaproteobacteria</taxon>
        <taxon>Pasteurellales</taxon>
        <taxon>Pasteurellaceae</taxon>
        <taxon>Rodentibacter</taxon>
    </lineage>
</organism>
<protein>
    <submittedName>
        <fullName evidence="1">Dehydratase</fullName>
    </submittedName>
</protein>
<reference evidence="1 2" key="1">
    <citation type="submission" date="2016-10" db="EMBL/GenBank/DDBJ databases">
        <title>Rodentibacter gen. nov. and new species.</title>
        <authorList>
            <person name="Christensen H."/>
        </authorList>
    </citation>
    <scope>NUCLEOTIDE SEQUENCE [LARGE SCALE GENOMIC DNA]</scope>
    <source>
        <strain evidence="1 2">199137021</strain>
    </source>
</reference>
<name>A0A9X8VZK4_9PAST</name>
<dbReference type="RefSeq" id="WP_059366096.1">
    <property type="nucleotide sequence ID" value="NZ_BBXJ01000001.1"/>
</dbReference>
<dbReference type="PIRSF" id="PIRSF020565">
    <property type="entry name" value="3Ho_Ac_ACP_DH_prd"/>
    <property type="match status" value="1"/>
</dbReference>
<keyword evidence="2" id="KW-1185">Reference proteome</keyword>
<dbReference type="EMBL" id="MLAB01000040">
    <property type="protein sequence ID" value="OOF71435.1"/>
    <property type="molecule type" value="Genomic_DNA"/>
</dbReference>
<dbReference type="InterPro" id="IPR016776">
    <property type="entry name" value="ApeP-like_dehydratase"/>
</dbReference>
<dbReference type="Pfam" id="PF22817">
    <property type="entry name" value="ApeP-like"/>
    <property type="match status" value="1"/>
</dbReference>
<dbReference type="AlphaFoldDB" id="A0A9X8VZK4"/>
<proteinExistence type="predicted"/>
<dbReference type="Gene3D" id="3.10.129.10">
    <property type="entry name" value="Hotdog Thioesterase"/>
    <property type="match status" value="1"/>
</dbReference>
<dbReference type="Proteomes" id="UP000188998">
    <property type="component" value="Unassembled WGS sequence"/>
</dbReference>
<dbReference type="GeneID" id="85657915"/>
<evidence type="ECO:0000313" key="1">
    <source>
        <dbReference type="EMBL" id="OOF71435.1"/>
    </source>
</evidence>
<evidence type="ECO:0000313" key="2">
    <source>
        <dbReference type="Proteomes" id="UP000188998"/>
    </source>
</evidence>
<dbReference type="InterPro" id="IPR029069">
    <property type="entry name" value="HotDog_dom_sf"/>
</dbReference>
<dbReference type="SUPFAM" id="SSF54637">
    <property type="entry name" value="Thioesterase/thiol ester dehydrase-isomerase"/>
    <property type="match status" value="1"/>
</dbReference>
<gene>
    <name evidence="1" type="ORF">BKG90_08370</name>
</gene>